<proteinExistence type="predicted"/>
<keyword evidence="3" id="KW-0732">Signal</keyword>
<evidence type="ECO:0000313" key="5">
    <source>
        <dbReference type="Proteomes" id="UP001580928"/>
    </source>
</evidence>
<reference evidence="4 5" key="1">
    <citation type="submission" date="2024-04" db="EMBL/GenBank/DDBJ databases">
        <title>Albibacterium profundi sp. nov., isolated from sediment of the Challenger Deep of Mariana Trench.</title>
        <authorList>
            <person name="Wang Y."/>
        </authorList>
    </citation>
    <scope>NUCLEOTIDE SEQUENCE [LARGE SCALE GENOMIC DNA]</scope>
    <source>
        <strain evidence="4 5">RHL897</strain>
    </source>
</reference>
<accession>A0ABV5CE41</accession>
<evidence type="ECO:0000256" key="2">
    <source>
        <dbReference type="SAM" id="Phobius"/>
    </source>
</evidence>
<feature type="chain" id="PRO_5045651254" description="Seryl-tRNA synthetase" evidence="3">
    <location>
        <begin position="25"/>
        <end position="107"/>
    </location>
</feature>
<evidence type="ECO:0008006" key="6">
    <source>
        <dbReference type="Google" id="ProtNLM"/>
    </source>
</evidence>
<sequence length="107" mass="12361">MKVKIYLMLTLMMLAFTFGPTVSAMPADDVPAKTYTDEEIEIRMNEMRQRVKEIKEIDKSELTRAERKALRQELRDMNKEARAFGERGVYLSVGAIIIIILLLILIL</sequence>
<feature type="coiled-coil region" evidence="1">
    <location>
        <begin position="37"/>
        <end position="87"/>
    </location>
</feature>
<feature type="signal peptide" evidence="3">
    <location>
        <begin position="1"/>
        <end position="24"/>
    </location>
</feature>
<keyword evidence="2" id="KW-0812">Transmembrane</keyword>
<evidence type="ECO:0000313" key="4">
    <source>
        <dbReference type="EMBL" id="MFB5945826.1"/>
    </source>
</evidence>
<keyword evidence="1" id="KW-0175">Coiled coil</keyword>
<name>A0ABV5CE41_9SPHI</name>
<keyword evidence="2" id="KW-0472">Membrane</keyword>
<evidence type="ECO:0000256" key="1">
    <source>
        <dbReference type="SAM" id="Coils"/>
    </source>
</evidence>
<evidence type="ECO:0000256" key="3">
    <source>
        <dbReference type="SAM" id="SignalP"/>
    </source>
</evidence>
<dbReference type="EMBL" id="JBBVGT010000002">
    <property type="protein sequence ID" value="MFB5945826.1"/>
    <property type="molecule type" value="Genomic_DNA"/>
</dbReference>
<dbReference type="Proteomes" id="UP001580928">
    <property type="component" value="Unassembled WGS sequence"/>
</dbReference>
<dbReference type="RefSeq" id="WP_375557359.1">
    <property type="nucleotide sequence ID" value="NZ_JBBVGT010000002.1"/>
</dbReference>
<keyword evidence="5" id="KW-1185">Reference proteome</keyword>
<gene>
    <name evidence="4" type="ORF">WKR92_08260</name>
</gene>
<comment type="caution">
    <text evidence="4">The sequence shown here is derived from an EMBL/GenBank/DDBJ whole genome shotgun (WGS) entry which is preliminary data.</text>
</comment>
<protein>
    <recommendedName>
        <fullName evidence="6">Seryl-tRNA synthetase</fullName>
    </recommendedName>
</protein>
<feature type="transmembrane region" description="Helical" evidence="2">
    <location>
        <begin position="88"/>
        <end position="106"/>
    </location>
</feature>
<organism evidence="4 5">
    <name type="scientific">Albibacterium profundi</name>
    <dbReference type="NCBI Taxonomy" id="3134906"/>
    <lineage>
        <taxon>Bacteria</taxon>
        <taxon>Pseudomonadati</taxon>
        <taxon>Bacteroidota</taxon>
        <taxon>Sphingobacteriia</taxon>
        <taxon>Sphingobacteriales</taxon>
        <taxon>Sphingobacteriaceae</taxon>
        <taxon>Albibacterium</taxon>
    </lineage>
</organism>
<keyword evidence="2" id="KW-1133">Transmembrane helix</keyword>